<dbReference type="HOGENOM" id="CLU_111152_1_1_11"/>
<evidence type="ECO:0000313" key="2">
    <source>
        <dbReference type="EMBL" id="ADD39882.1"/>
    </source>
</evidence>
<evidence type="ECO:0000256" key="1">
    <source>
        <dbReference type="SAM" id="Phobius"/>
    </source>
</evidence>
<dbReference type="RefSeq" id="WP_013015453.1">
    <property type="nucleotide sequence ID" value="NC_013947.1"/>
</dbReference>
<dbReference type="Proteomes" id="UP000000844">
    <property type="component" value="Chromosome"/>
</dbReference>
<dbReference type="KEGG" id="sna:Snas_0162"/>
<accession>D3Q1N4</accession>
<dbReference type="AlphaFoldDB" id="D3Q1N4"/>
<organism evidence="2 3">
    <name type="scientific">Stackebrandtia nassauensis (strain DSM 44728 / CIP 108903 / NRRL B-16338 / NBRC 102104 / LLR-40K-21)</name>
    <dbReference type="NCBI Taxonomy" id="446470"/>
    <lineage>
        <taxon>Bacteria</taxon>
        <taxon>Bacillati</taxon>
        <taxon>Actinomycetota</taxon>
        <taxon>Actinomycetes</taxon>
        <taxon>Glycomycetales</taxon>
        <taxon>Glycomycetaceae</taxon>
        <taxon>Stackebrandtia</taxon>
    </lineage>
</organism>
<keyword evidence="1" id="KW-0812">Transmembrane</keyword>
<evidence type="ECO:0008006" key="4">
    <source>
        <dbReference type="Google" id="ProtNLM"/>
    </source>
</evidence>
<reference evidence="2 3" key="1">
    <citation type="journal article" date="2009" name="Stand. Genomic Sci.">
        <title>Complete genome sequence of Stackebrandtia nassauensis type strain (LLR-40K-21).</title>
        <authorList>
            <person name="Munk C."/>
            <person name="Lapidus A."/>
            <person name="Copeland A."/>
            <person name="Jando M."/>
            <person name="Mayilraj S."/>
            <person name="Glavina Del Rio T."/>
            <person name="Nolan M."/>
            <person name="Chen F."/>
            <person name="Lucas S."/>
            <person name="Tice H."/>
            <person name="Cheng J.F."/>
            <person name="Han C."/>
            <person name="Detter J.C."/>
            <person name="Bruce D."/>
            <person name="Goodwin L."/>
            <person name="Chain P."/>
            <person name="Pitluck S."/>
            <person name="Goker M."/>
            <person name="Ovchinikova G."/>
            <person name="Pati A."/>
            <person name="Ivanova N."/>
            <person name="Mavromatis K."/>
            <person name="Chen A."/>
            <person name="Palaniappan K."/>
            <person name="Land M."/>
            <person name="Hauser L."/>
            <person name="Chang Y.J."/>
            <person name="Jeffries C.D."/>
            <person name="Bristow J."/>
            <person name="Eisen J.A."/>
            <person name="Markowitz V."/>
            <person name="Hugenholtz P."/>
            <person name="Kyrpides N.C."/>
            <person name="Klenk H.P."/>
        </authorList>
    </citation>
    <scope>NUCLEOTIDE SEQUENCE [LARGE SCALE GENOMIC DNA]</scope>
    <source>
        <strain evidence="3">DSM 44728 / CIP 108903 / NRRL B-16338 / NBRC 102104 / LLR-40K-21</strain>
    </source>
</reference>
<dbReference type="OrthoDB" id="4412667at2"/>
<proteinExistence type="predicted"/>
<dbReference type="Pfam" id="PF08592">
    <property type="entry name" value="Anthrone_oxy"/>
    <property type="match status" value="1"/>
</dbReference>
<feature type="transmembrane region" description="Helical" evidence="1">
    <location>
        <begin position="50"/>
        <end position="72"/>
    </location>
</feature>
<keyword evidence="3" id="KW-1185">Reference proteome</keyword>
<sequence length="161" mass="17533">MRTRIIKATAVFVTGLLAGMFTYGALNVAQAFKAVPLDVRFTYHVALMNVNAYVMQITMGLAVLSALTLTVIARGTPRLLAGAATVLGVATFVITRFGNVPINQQIRQWVKTSPPADVASILDRWELLHYFRTGTAVLMFATIVLIAVRYRALRPADPATP</sequence>
<evidence type="ECO:0000313" key="3">
    <source>
        <dbReference type="Proteomes" id="UP000000844"/>
    </source>
</evidence>
<keyword evidence="1" id="KW-0472">Membrane</keyword>
<dbReference type="InterPro" id="IPR013901">
    <property type="entry name" value="Anthrone_oxy"/>
</dbReference>
<dbReference type="eggNOG" id="ENOG5032I54">
    <property type="taxonomic scope" value="Bacteria"/>
</dbReference>
<dbReference type="STRING" id="446470.Snas_0162"/>
<feature type="transmembrane region" description="Helical" evidence="1">
    <location>
        <begin position="79"/>
        <end position="98"/>
    </location>
</feature>
<dbReference type="EMBL" id="CP001778">
    <property type="protein sequence ID" value="ADD39882.1"/>
    <property type="molecule type" value="Genomic_DNA"/>
</dbReference>
<feature type="transmembrane region" description="Helical" evidence="1">
    <location>
        <begin position="130"/>
        <end position="148"/>
    </location>
</feature>
<gene>
    <name evidence="2" type="ordered locus">Snas_0162</name>
</gene>
<keyword evidence="1" id="KW-1133">Transmembrane helix</keyword>
<name>D3Q1N4_STANL</name>
<protein>
    <recommendedName>
        <fullName evidence="4">DUF1772 domain-containing protein</fullName>
    </recommendedName>
</protein>